<dbReference type="EMBL" id="BOOI01000001">
    <property type="protein sequence ID" value="GIH81808.1"/>
    <property type="molecule type" value="Genomic_DNA"/>
</dbReference>
<keyword evidence="1" id="KW-1133">Transmembrane helix</keyword>
<evidence type="ECO:0000256" key="1">
    <source>
        <dbReference type="SAM" id="Phobius"/>
    </source>
</evidence>
<protein>
    <submittedName>
        <fullName evidence="2">Uncharacterized protein</fullName>
    </submittedName>
</protein>
<feature type="transmembrane region" description="Helical" evidence="1">
    <location>
        <begin position="84"/>
        <end position="105"/>
    </location>
</feature>
<dbReference type="RefSeq" id="WP_203863158.1">
    <property type="nucleotide sequence ID" value="NZ_BMQP01000017.1"/>
</dbReference>
<sequence>MRTPPIQPSGRLPAVLATLVAALAAAFVLAPHPLAATRATGGFSEVSTLRRTLRQTFAEYWSAGDRALTPGLQTVVDYWSRYHLAKAAIASISLIVLVVLGVVLWKAFSRSGGLRAAVSASAGALVTVLALSSVVLVVANIQGAVAPFASLLPMLAVGNDNGSSGGGRLGEALGQVRQELAGSSVTGPLEVMISDFARYHAAVAVAGAVVVVVFAGLSVASWRRLARTPRSDRRTRRVLGFHGILLAVSSLFMAVVAVANTATAMDPAPALLAFFEGGW</sequence>
<feature type="transmembrane region" description="Helical" evidence="1">
    <location>
        <begin position="117"/>
        <end position="141"/>
    </location>
</feature>
<organism evidence="2 3">
    <name type="scientific">Planobispora rosea</name>
    <dbReference type="NCBI Taxonomy" id="35762"/>
    <lineage>
        <taxon>Bacteria</taxon>
        <taxon>Bacillati</taxon>
        <taxon>Actinomycetota</taxon>
        <taxon>Actinomycetes</taxon>
        <taxon>Streptosporangiales</taxon>
        <taxon>Streptosporangiaceae</taxon>
        <taxon>Planobispora</taxon>
    </lineage>
</organism>
<keyword evidence="3" id="KW-1185">Reference proteome</keyword>
<keyword evidence="1" id="KW-0812">Transmembrane</keyword>
<proteinExistence type="predicted"/>
<reference evidence="2" key="1">
    <citation type="submission" date="2021-01" db="EMBL/GenBank/DDBJ databases">
        <title>Whole genome shotgun sequence of Planobispora rosea NBRC 15558.</title>
        <authorList>
            <person name="Komaki H."/>
            <person name="Tamura T."/>
        </authorList>
    </citation>
    <scope>NUCLEOTIDE SEQUENCE</scope>
    <source>
        <strain evidence="2">NBRC 15558</strain>
    </source>
</reference>
<evidence type="ECO:0000313" key="2">
    <source>
        <dbReference type="EMBL" id="GIH81808.1"/>
    </source>
</evidence>
<dbReference type="AlphaFoldDB" id="A0A8J3S188"/>
<comment type="caution">
    <text evidence="2">The sequence shown here is derived from an EMBL/GenBank/DDBJ whole genome shotgun (WGS) entry which is preliminary data.</text>
</comment>
<evidence type="ECO:0000313" key="3">
    <source>
        <dbReference type="Proteomes" id="UP000655044"/>
    </source>
</evidence>
<keyword evidence="1" id="KW-0472">Membrane</keyword>
<accession>A0A8J3S188</accession>
<feature type="transmembrane region" description="Helical" evidence="1">
    <location>
        <begin position="238"/>
        <end position="259"/>
    </location>
</feature>
<name>A0A8J3S188_PLARO</name>
<gene>
    <name evidence="2" type="ORF">Pro02_02160</name>
</gene>
<feature type="transmembrane region" description="Helical" evidence="1">
    <location>
        <begin position="199"/>
        <end position="217"/>
    </location>
</feature>
<dbReference type="Proteomes" id="UP000655044">
    <property type="component" value="Unassembled WGS sequence"/>
</dbReference>